<organism evidence="1 2">
    <name type="scientific">Avena sativa</name>
    <name type="common">Oat</name>
    <dbReference type="NCBI Taxonomy" id="4498"/>
    <lineage>
        <taxon>Eukaryota</taxon>
        <taxon>Viridiplantae</taxon>
        <taxon>Streptophyta</taxon>
        <taxon>Embryophyta</taxon>
        <taxon>Tracheophyta</taxon>
        <taxon>Spermatophyta</taxon>
        <taxon>Magnoliopsida</taxon>
        <taxon>Liliopsida</taxon>
        <taxon>Poales</taxon>
        <taxon>Poaceae</taxon>
        <taxon>BOP clade</taxon>
        <taxon>Pooideae</taxon>
        <taxon>Poodae</taxon>
        <taxon>Poeae</taxon>
        <taxon>Poeae Chloroplast Group 1 (Aveneae type)</taxon>
        <taxon>Aveninae</taxon>
        <taxon>Avena</taxon>
    </lineage>
</organism>
<dbReference type="Proteomes" id="UP001732700">
    <property type="component" value="Chromosome 6A"/>
</dbReference>
<proteinExistence type="predicted"/>
<evidence type="ECO:0000313" key="1">
    <source>
        <dbReference type="EnsemblPlants" id="AVESA.00010b.r2.6AG1058430.1.CDS"/>
    </source>
</evidence>
<keyword evidence="2" id="KW-1185">Reference proteome</keyword>
<sequence>MPVLPLPPSPRGRIARRPKLFDDADWVEVRYINSYAAFMGYLSMAVKGLGFLVFTWTTVVLLGGFVSVLERKDFWCLTVITLLQTRAFNGFVREKLSDIGYWYSALFSIAVNIAKLCLPKKGGVSKPNYGHESSLKRFLVAFAVGVQVMVSTVILCPLIALHMSGLYITGGISLWRLSEHDFGGKDGEVNLKLGLEVLYSLALLQGALFCYRTSCFHTGRRLAKIVGHEYGFRGRALDSVKRYLRDTRAGCFQDPSSAKGRNLLTYAVDLMGSQSPQSYLSGLRILDTLIGPGRRTTDMASMASNKCMMLRRRMIIKQMIGSAPCSHILHKLLQTLDSTSQYDGEMRERAARIVVHLASDIRLEQFPRGIQCISSMLETPSQQDGNNDGGSSRATDYKELMLQGLCILGELTADEDYCEAIRNTKGLLSKIIAPVSSDLLHCINHDDWSAIVAASLQVMCQIVTAAGNTAEALCREISGNSRAVRTMQIILDCEDCGEELCVLAIKILTQLDTKNRESFIGKLLAIFIAANKDSHIRRLAGEKLATLSVESEHNARIILNKNGGQLTEVLLQDESKECRITAAWILESLCNRHYTDQDDECVKRLKEVMIDVMPKVLGEVLRYGPNKKEAAEDNGLSTQASCEPCDLEKGQFGDDPQDSLRNYYSRAQPDDVHCHDGQLQAALLSFSVTVFEKLIDADQNLLQQVVSVPPQDGAFSLARKLQEMVERNSLSAHPTVDCLRIVKLTTKIAIAMMKNIVWYWEEDMESLKISLCKASEKMSDFDGLMIISSAGGDHDVVEKRADVTLGSLVMEAVVLLDKIKSQKLEIVPVSSDMGNLAN</sequence>
<dbReference type="EnsemblPlants" id="AVESA.00010b.r2.6AG1058430.1">
    <property type="protein sequence ID" value="AVESA.00010b.r2.6AG1058430.1.CDS"/>
    <property type="gene ID" value="AVESA.00010b.r2.6AG1058430"/>
</dbReference>
<reference evidence="1" key="1">
    <citation type="submission" date="2021-05" db="EMBL/GenBank/DDBJ databases">
        <authorList>
            <person name="Scholz U."/>
            <person name="Mascher M."/>
            <person name="Fiebig A."/>
        </authorList>
    </citation>
    <scope>NUCLEOTIDE SEQUENCE [LARGE SCALE GENOMIC DNA]</scope>
</reference>
<accession>A0ACD5YY35</accession>
<reference evidence="1" key="2">
    <citation type="submission" date="2025-09" db="UniProtKB">
        <authorList>
            <consortium name="EnsemblPlants"/>
        </authorList>
    </citation>
    <scope>IDENTIFICATION</scope>
</reference>
<protein>
    <submittedName>
        <fullName evidence="1">Uncharacterized protein</fullName>
    </submittedName>
</protein>
<evidence type="ECO:0000313" key="2">
    <source>
        <dbReference type="Proteomes" id="UP001732700"/>
    </source>
</evidence>
<name>A0ACD5YY35_AVESA</name>